<gene>
    <name evidence="2" type="ORF">C1H46_005558</name>
</gene>
<dbReference type="Proteomes" id="UP000315295">
    <property type="component" value="Unassembled WGS sequence"/>
</dbReference>
<evidence type="ECO:0000313" key="3">
    <source>
        <dbReference type="Proteomes" id="UP000315295"/>
    </source>
</evidence>
<reference evidence="2 3" key="1">
    <citation type="journal article" date="2019" name="G3 (Bethesda)">
        <title>Sequencing of a Wild Apple (Malus baccata) Genome Unravels the Differences Between Cultivated and Wild Apple Species Regarding Disease Resistance and Cold Tolerance.</title>
        <authorList>
            <person name="Chen X."/>
        </authorList>
    </citation>
    <scope>NUCLEOTIDE SEQUENCE [LARGE SCALE GENOMIC DNA]</scope>
    <source>
        <strain evidence="3">cv. Shandingzi</strain>
        <tissue evidence="2">Leaves</tissue>
    </source>
</reference>
<keyword evidence="3" id="KW-1185">Reference proteome</keyword>
<evidence type="ECO:0000259" key="1">
    <source>
        <dbReference type="Pfam" id="PF25043"/>
    </source>
</evidence>
<dbReference type="InterPro" id="IPR056690">
    <property type="entry name" value="DUF7788"/>
</dbReference>
<sequence length="126" mass="13781">MVMKVMVVRSGSVKDGGGGKDDETVENLVAVVVTPTSNKSEVKENRTDFFWGHSNAAIQRKFEDNGNSDVVPEVLFWELRNPATLVSSTKQGGKLLGGFSYNLFKLFLEHDAHLLPKDAMKAAIAV</sequence>
<dbReference type="PANTHER" id="PTHR31373:SF17">
    <property type="entry name" value="OS06G0652100 PROTEIN"/>
    <property type="match status" value="1"/>
</dbReference>
<organism evidence="2 3">
    <name type="scientific">Malus baccata</name>
    <name type="common">Siberian crab apple</name>
    <name type="synonym">Pyrus baccata</name>
    <dbReference type="NCBI Taxonomy" id="106549"/>
    <lineage>
        <taxon>Eukaryota</taxon>
        <taxon>Viridiplantae</taxon>
        <taxon>Streptophyta</taxon>
        <taxon>Embryophyta</taxon>
        <taxon>Tracheophyta</taxon>
        <taxon>Spermatophyta</taxon>
        <taxon>Magnoliopsida</taxon>
        <taxon>eudicotyledons</taxon>
        <taxon>Gunneridae</taxon>
        <taxon>Pentapetalae</taxon>
        <taxon>rosids</taxon>
        <taxon>fabids</taxon>
        <taxon>Rosales</taxon>
        <taxon>Rosaceae</taxon>
        <taxon>Amygdaloideae</taxon>
        <taxon>Maleae</taxon>
        <taxon>Malus</taxon>
    </lineage>
</organism>
<name>A0A540NE97_MALBA</name>
<dbReference type="InterPro" id="IPR011205">
    <property type="entry name" value="UCP015417_vWA"/>
</dbReference>
<accession>A0A540NE97</accession>
<dbReference type="STRING" id="106549.A0A540NE97"/>
<comment type="caution">
    <text evidence="2">The sequence shown here is derived from an EMBL/GenBank/DDBJ whole genome shotgun (WGS) entry which is preliminary data.</text>
</comment>
<dbReference type="AlphaFoldDB" id="A0A540NE97"/>
<protein>
    <recommendedName>
        <fullName evidence="1">DUF7788 domain-containing protein</fullName>
    </recommendedName>
</protein>
<dbReference type="PANTHER" id="PTHR31373">
    <property type="entry name" value="OS06G0652100 PROTEIN"/>
    <property type="match status" value="1"/>
</dbReference>
<proteinExistence type="predicted"/>
<dbReference type="Pfam" id="PF25043">
    <property type="entry name" value="DUF7788"/>
    <property type="match status" value="1"/>
</dbReference>
<dbReference type="EMBL" id="VIEB01000064">
    <property type="protein sequence ID" value="TQE08840.1"/>
    <property type="molecule type" value="Genomic_DNA"/>
</dbReference>
<feature type="domain" description="DUF7788" evidence="1">
    <location>
        <begin position="49"/>
        <end position="112"/>
    </location>
</feature>
<evidence type="ECO:0000313" key="2">
    <source>
        <dbReference type="EMBL" id="TQE08840.1"/>
    </source>
</evidence>